<keyword evidence="3" id="KW-0680">Restriction system</keyword>
<keyword evidence="2 4" id="KW-0808">Transferase</keyword>
<evidence type="ECO:0000313" key="4">
    <source>
        <dbReference type="EMBL" id="MXY95519.1"/>
    </source>
</evidence>
<dbReference type="EMBL" id="VXRG01000157">
    <property type="protein sequence ID" value="MXY95519.1"/>
    <property type="molecule type" value="Genomic_DNA"/>
</dbReference>
<organism evidence="4">
    <name type="scientific">Caldilineaceae bacterium SB0664_bin_27</name>
    <dbReference type="NCBI Taxonomy" id="2605260"/>
    <lineage>
        <taxon>Bacteria</taxon>
        <taxon>Bacillati</taxon>
        <taxon>Chloroflexota</taxon>
        <taxon>Caldilineae</taxon>
        <taxon>Caldilineales</taxon>
        <taxon>Caldilineaceae</taxon>
    </lineage>
</organism>
<dbReference type="GO" id="GO:0009307">
    <property type="term" value="P:DNA restriction-modification system"/>
    <property type="evidence" value="ECO:0007669"/>
    <property type="project" value="UniProtKB-KW"/>
</dbReference>
<name>A0A6B0YZV5_9CHLR</name>
<dbReference type="GO" id="GO:0008168">
    <property type="term" value="F:methyltransferase activity"/>
    <property type="evidence" value="ECO:0007669"/>
    <property type="project" value="UniProtKB-KW"/>
</dbReference>
<dbReference type="Pfam" id="PF00145">
    <property type="entry name" value="DNA_methylase"/>
    <property type="match status" value="1"/>
</dbReference>
<evidence type="ECO:0000256" key="2">
    <source>
        <dbReference type="ARBA" id="ARBA00022679"/>
    </source>
</evidence>
<evidence type="ECO:0000256" key="1">
    <source>
        <dbReference type="ARBA" id="ARBA00022603"/>
    </source>
</evidence>
<dbReference type="AlphaFoldDB" id="A0A6B0YZV5"/>
<gene>
    <name evidence="4" type="ORF">F4Y42_18945</name>
</gene>
<dbReference type="InterPro" id="IPR029063">
    <property type="entry name" value="SAM-dependent_MTases_sf"/>
</dbReference>
<keyword evidence="1 4" id="KW-0489">Methyltransferase</keyword>
<protein>
    <submittedName>
        <fullName evidence="4">DNA cytosine methyltransferase</fullName>
    </submittedName>
</protein>
<accession>A0A6B0YZV5</accession>
<reference evidence="4" key="1">
    <citation type="submission" date="2019-09" db="EMBL/GenBank/DDBJ databases">
        <title>Characterisation of the sponge microbiome using genome-centric metagenomics.</title>
        <authorList>
            <person name="Engelberts J.P."/>
            <person name="Robbins S.J."/>
            <person name="De Goeij J.M."/>
            <person name="Aranda M."/>
            <person name="Bell S.C."/>
            <person name="Webster N.S."/>
        </authorList>
    </citation>
    <scope>NUCLEOTIDE SEQUENCE</scope>
    <source>
        <strain evidence="4">SB0664_bin_27</strain>
    </source>
</reference>
<dbReference type="Gene3D" id="3.40.50.150">
    <property type="entry name" value="Vaccinia Virus protein VP39"/>
    <property type="match status" value="1"/>
</dbReference>
<dbReference type="GO" id="GO:0032259">
    <property type="term" value="P:methylation"/>
    <property type="evidence" value="ECO:0007669"/>
    <property type="project" value="UniProtKB-KW"/>
</dbReference>
<dbReference type="SUPFAM" id="SSF53335">
    <property type="entry name" value="S-adenosyl-L-methionine-dependent methyltransferases"/>
    <property type="match status" value="1"/>
</dbReference>
<evidence type="ECO:0000256" key="3">
    <source>
        <dbReference type="ARBA" id="ARBA00022747"/>
    </source>
</evidence>
<dbReference type="InterPro" id="IPR001525">
    <property type="entry name" value="C5_MeTfrase"/>
</dbReference>
<comment type="caution">
    <text evidence="4">The sequence shown here is derived from an EMBL/GenBank/DDBJ whole genome shotgun (WGS) entry which is preliminary data.</text>
</comment>
<proteinExistence type="predicted"/>
<sequence length="82" mass="8899">MNRVLSVPPPSNGSRPVSVFTCADFFRGIGGFHEAARNLGLEVVFAFDIDEQTRRAYFANCDLKPLGKTGKKPDSCHASIIG</sequence>